<name>A0A851HC88_9MOLU</name>
<evidence type="ECO:0000313" key="2">
    <source>
        <dbReference type="EMBL" id="NWN45608.1"/>
    </source>
</evidence>
<reference evidence="2 3" key="1">
    <citation type="submission" date="2020-06" db="EMBL/GenBank/DDBJ databases">
        <title>Draft genome sequence of Candidatus Phytoplasma pruni (X-disease group, subgroup 16SrIII-B) strain ChTDIII from Argentina.</title>
        <authorList>
            <person name="Fernandez F.D."/>
            <person name="Zuebert C."/>
            <person name="Huettel B."/>
            <person name="Kube M."/>
            <person name="Conci L.R."/>
        </authorList>
    </citation>
    <scope>NUCLEOTIDE SEQUENCE [LARGE SCALE GENOMIC DNA]</scope>
    <source>
        <strain evidence="2 3">ChTDIII</strain>
    </source>
</reference>
<evidence type="ECO:0008006" key="4">
    <source>
        <dbReference type="Google" id="ProtNLM"/>
    </source>
</evidence>
<feature type="compositionally biased region" description="Basic and acidic residues" evidence="1">
    <location>
        <begin position="108"/>
        <end position="132"/>
    </location>
</feature>
<evidence type="ECO:0000313" key="3">
    <source>
        <dbReference type="Proteomes" id="UP000568109"/>
    </source>
</evidence>
<keyword evidence="3" id="KW-1185">Reference proteome</keyword>
<feature type="region of interest" description="Disordered" evidence="1">
    <location>
        <begin position="108"/>
        <end position="151"/>
    </location>
</feature>
<dbReference type="AlphaFoldDB" id="A0A851HC88"/>
<protein>
    <recommendedName>
        <fullName evidence="4">DUF2963 domain-containing protein</fullName>
    </recommendedName>
</protein>
<sequence length="332" mass="39224">MKKNNKLLQNNKALILILTIFLFFSFFGVSAFNSLKSEEKINLADKKTRYDNLENTIKSQEQYDKNVPKESDKISKDDDTSEKKVYYSHFPSSHNEGTSDNKEHVLKDAQDDASSERKDGNDEEPIRKENNTLEKQFNYSRFPTTDNDGTLQNQEHDLTDEQGNKLITETDNNNCKKIRKLNKLNKLIEIVLYHPNNKIKTITYYNSDDTIRSIEEYNEQEEKIKETYKREDGKNDNITEYKILQNEKIYTKFYPDGSTIWFQSNYKDDILLNNSFFYPKKQLFEKKYDNQTTQERASQITFYKKDGENTEDKKIDSIIDYKNNTLTTYNVG</sequence>
<dbReference type="RefSeq" id="WP_178734009.1">
    <property type="nucleotide sequence ID" value="NZ_JABUOH010000023.1"/>
</dbReference>
<organism evidence="2 3">
    <name type="scientific">Candidatus Phytoplasma pruni</name>
    <dbReference type="NCBI Taxonomy" id="479893"/>
    <lineage>
        <taxon>Bacteria</taxon>
        <taxon>Bacillati</taxon>
        <taxon>Mycoplasmatota</taxon>
        <taxon>Mollicutes</taxon>
        <taxon>Acholeplasmatales</taxon>
        <taxon>Acholeplasmataceae</taxon>
        <taxon>Candidatus Phytoplasma</taxon>
        <taxon>16SrIII (X-disease group)</taxon>
    </lineage>
</organism>
<dbReference type="Proteomes" id="UP000568109">
    <property type="component" value="Unassembled WGS sequence"/>
</dbReference>
<comment type="caution">
    <text evidence="2">The sequence shown here is derived from an EMBL/GenBank/DDBJ whole genome shotgun (WGS) entry which is preliminary data.</text>
</comment>
<feature type="compositionally biased region" description="Basic and acidic residues" evidence="1">
    <location>
        <begin position="61"/>
        <end position="83"/>
    </location>
</feature>
<feature type="region of interest" description="Disordered" evidence="1">
    <location>
        <begin position="57"/>
        <end position="83"/>
    </location>
</feature>
<evidence type="ECO:0000256" key="1">
    <source>
        <dbReference type="SAM" id="MobiDB-lite"/>
    </source>
</evidence>
<accession>A0A851HC88</accession>
<feature type="compositionally biased region" description="Polar residues" evidence="1">
    <location>
        <begin position="133"/>
        <end position="151"/>
    </location>
</feature>
<gene>
    <name evidence="2" type="ORF">HR065_00720</name>
</gene>
<proteinExistence type="predicted"/>
<dbReference type="EMBL" id="JABUOH010000023">
    <property type="protein sequence ID" value="NWN45608.1"/>
    <property type="molecule type" value="Genomic_DNA"/>
</dbReference>